<evidence type="ECO:0000313" key="7">
    <source>
        <dbReference type="EMBL" id="BBA96717.1"/>
    </source>
</evidence>
<dbReference type="RefSeq" id="WP_202233115.1">
    <property type="nucleotide sequence ID" value="NZ_AP018365.1"/>
</dbReference>
<dbReference type="GO" id="GO:0012505">
    <property type="term" value="C:endomembrane system"/>
    <property type="evidence" value="ECO:0007669"/>
    <property type="project" value="UniProtKB-SubCell"/>
</dbReference>
<dbReference type="Pfam" id="PF01988">
    <property type="entry name" value="VIT1"/>
    <property type="match status" value="1"/>
</dbReference>
<evidence type="ECO:0000256" key="5">
    <source>
        <dbReference type="SAM" id="MobiDB-lite"/>
    </source>
</evidence>
<evidence type="ECO:0008006" key="9">
    <source>
        <dbReference type="Google" id="ProtNLM"/>
    </source>
</evidence>
<evidence type="ECO:0000313" key="8">
    <source>
        <dbReference type="Proteomes" id="UP000595703"/>
    </source>
</evidence>
<sequence length="245" mass="24782">MTTATVEPTGAAAPYPAPEHTHRDVNGGWLRPAVFGAMDGLVSNFALMTGVAGGDVGARTVAVTGLAGLAAGAFSMAAGEYTSVASQRDLVRAELAVERAELDRHPEAELRELASLYVARGVEPGLAHEVARQLSADPERALEVHAREELGVDPGDLPSPLVAAASSFVCFALGALLPVLPYLLGATALWPAVALVMAGLFGCGAAVAGVTARSWWYGGLRQLTLGAAAGGVTFGLGALIGSAVG</sequence>
<comment type="subcellular location">
    <subcellularLocation>
        <location evidence="1">Endomembrane system</location>
        <topology evidence="1">Multi-pass membrane protein</topology>
    </subcellularLocation>
</comment>
<evidence type="ECO:0000256" key="3">
    <source>
        <dbReference type="ARBA" id="ARBA00022989"/>
    </source>
</evidence>
<reference evidence="7 8" key="1">
    <citation type="journal article" date="2010" name="J. Bacteriol.">
        <title>Biochemical characterization of a novel indole prenyltransferase from Streptomyces sp. SN-593.</title>
        <authorList>
            <person name="Takahashi S."/>
            <person name="Takagi H."/>
            <person name="Toyoda A."/>
            <person name="Uramoto M."/>
            <person name="Nogawa T."/>
            <person name="Ueki M."/>
            <person name="Sakaki Y."/>
            <person name="Osada H."/>
        </authorList>
    </citation>
    <scope>NUCLEOTIDE SEQUENCE [LARGE SCALE GENOMIC DNA]</scope>
    <source>
        <strain evidence="7 8">SN-593</strain>
    </source>
</reference>
<gene>
    <name evidence="7" type="ORF">RVR_2150</name>
</gene>
<feature type="region of interest" description="Disordered" evidence="5">
    <location>
        <begin position="1"/>
        <end position="20"/>
    </location>
</feature>
<keyword evidence="8" id="KW-1185">Reference proteome</keyword>
<evidence type="ECO:0000256" key="4">
    <source>
        <dbReference type="ARBA" id="ARBA00023136"/>
    </source>
</evidence>
<dbReference type="InterPro" id="IPR008217">
    <property type="entry name" value="Ccc1_fam"/>
</dbReference>
<feature type="transmembrane region" description="Helical" evidence="6">
    <location>
        <begin position="161"/>
        <end position="183"/>
    </location>
</feature>
<keyword evidence="2 6" id="KW-0812">Transmembrane</keyword>
<evidence type="ECO:0000256" key="2">
    <source>
        <dbReference type="ARBA" id="ARBA00022692"/>
    </source>
</evidence>
<dbReference type="AlphaFoldDB" id="A0A7U3VML8"/>
<dbReference type="Proteomes" id="UP000595703">
    <property type="component" value="Chromosome"/>
</dbReference>
<dbReference type="GO" id="GO:0030026">
    <property type="term" value="P:intracellular manganese ion homeostasis"/>
    <property type="evidence" value="ECO:0007669"/>
    <property type="project" value="InterPro"/>
</dbReference>
<name>A0A7U3VML8_9ACTN</name>
<feature type="transmembrane region" description="Helical" evidence="6">
    <location>
        <begin position="223"/>
        <end position="244"/>
    </location>
</feature>
<dbReference type="GO" id="GO:0005384">
    <property type="term" value="F:manganese ion transmembrane transporter activity"/>
    <property type="evidence" value="ECO:0007669"/>
    <property type="project" value="InterPro"/>
</dbReference>
<evidence type="ECO:0000256" key="1">
    <source>
        <dbReference type="ARBA" id="ARBA00004127"/>
    </source>
</evidence>
<keyword evidence="4 6" id="KW-0472">Membrane</keyword>
<reference evidence="7 8" key="4">
    <citation type="journal article" date="2020" name="Sci. Rep.">
        <title>beta-carboline chemical signals induce reveromycin production through a LuxR family regulator in Streptomyces sp. SN-593.</title>
        <authorList>
            <person name="Panthee S."/>
            <person name="Kito N."/>
            <person name="Hayashi T."/>
            <person name="Shimizu T."/>
            <person name="Ishikawa J."/>
            <person name="Hamamoto H."/>
            <person name="Osada H."/>
            <person name="Takahashi S."/>
        </authorList>
    </citation>
    <scope>NUCLEOTIDE SEQUENCE [LARGE SCALE GENOMIC DNA]</scope>
    <source>
        <strain evidence="7 8">SN-593</strain>
    </source>
</reference>
<dbReference type="PANTHER" id="PTHR31851">
    <property type="entry name" value="FE(2+)/MN(2+) TRANSPORTER PCL1"/>
    <property type="match status" value="1"/>
</dbReference>
<reference evidence="7 8" key="2">
    <citation type="journal article" date="2011" name="J. Antibiot.">
        <title>Furaquinocins I and J: novel polyketide isoprenoid hybrid compounds from Streptomyces reveromyceticus SN-593.</title>
        <authorList>
            <person name="Panthee S."/>
            <person name="Takahashi S."/>
            <person name="Takagi H."/>
            <person name="Nogawa T."/>
            <person name="Oowada E."/>
            <person name="Uramoto M."/>
            <person name="Osada H."/>
        </authorList>
    </citation>
    <scope>NUCLEOTIDE SEQUENCE [LARGE SCALE GENOMIC DNA]</scope>
    <source>
        <strain evidence="7 8">SN-593</strain>
    </source>
</reference>
<keyword evidence="3 6" id="KW-1133">Transmembrane helix</keyword>
<organism evidence="7 8">
    <name type="scientific">Actinacidiphila reveromycinica</name>
    <dbReference type="NCBI Taxonomy" id="659352"/>
    <lineage>
        <taxon>Bacteria</taxon>
        <taxon>Bacillati</taxon>
        <taxon>Actinomycetota</taxon>
        <taxon>Actinomycetes</taxon>
        <taxon>Kitasatosporales</taxon>
        <taxon>Streptomycetaceae</taxon>
        <taxon>Actinacidiphila</taxon>
    </lineage>
</organism>
<feature type="transmembrane region" description="Helical" evidence="6">
    <location>
        <begin position="189"/>
        <end position="211"/>
    </location>
</feature>
<dbReference type="EMBL" id="AP018365">
    <property type="protein sequence ID" value="BBA96717.1"/>
    <property type="molecule type" value="Genomic_DNA"/>
</dbReference>
<dbReference type="KEGG" id="arev:RVR_2150"/>
<proteinExistence type="predicted"/>
<protein>
    <recommendedName>
        <fullName evidence="9">VIT family protein</fullName>
    </recommendedName>
</protein>
<reference evidence="7 8" key="3">
    <citation type="journal article" date="2011" name="Nat. Chem. Biol.">
        <title>Reveromycin A biosynthesis uses RevG and RevJ for stereospecific spiroacetal formation.</title>
        <authorList>
            <person name="Takahashi S."/>
            <person name="Toyoda A."/>
            <person name="Sekiyama Y."/>
            <person name="Takagi H."/>
            <person name="Nogawa T."/>
            <person name="Uramoto M."/>
            <person name="Suzuki R."/>
            <person name="Koshino H."/>
            <person name="Kumano T."/>
            <person name="Panthee S."/>
            <person name="Dairi T."/>
            <person name="Ishikawa J."/>
            <person name="Ikeda H."/>
            <person name="Sakaki Y."/>
            <person name="Osada H."/>
        </authorList>
    </citation>
    <scope>NUCLEOTIDE SEQUENCE [LARGE SCALE GENOMIC DNA]</scope>
    <source>
        <strain evidence="7 8">SN-593</strain>
    </source>
</reference>
<evidence type="ECO:0000256" key="6">
    <source>
        <dbReference type="SAM" id="Phobius"/>
    </source>
</evidence>
<accession>A0A7U3VML8</accession>